<feature type="compositionally biased region" description="Polar residues" evidence="2">
    <location>
        <begin position="354"/>
        <end position="369"/>
    </location>
</feature>
<dbReference type="Proteomes" id="UP000054053">
    <property type="component" value="Unassembled WGS sequence"/>
</dbReference>
<dbReference type="RefSeq" id="XP_042999391.1">
    <property type="nucleotide sequence ID" value="XM_043143458.1"/>
</dbReference>
<proteinExistence type="predicted"/>
<protein>
    <submittedName>
        <fullName evidence="3">Uncharacterized protein</fullName>
    </submittedName>
</protein>
<dbReference type="STRING" id="1159556.A0A063BRR5"/>
<accession>A0A063BRR5</accession>
<feature type="coiled-coil region" evidence="1">
    <location>
        <begin position="453"/>
        <end position="480"/>
    </location>
</feature>
<feature type="region of interest" description="Disordered" evidence="2">
    <location>
        <begin position="778"/>
        <end position="814"/>
    </location>
</feature>
<reference evidence="6" key="2">
    <citation type="journal article" date="2016" name="Genome Announc.">
        <title>Genome sequence of Ustilaginoidea virens IPU010, a rice pathogenic fungus causing false smut.</title>
        <authorList>
            <person name="Kumagai T."/>
            <person name="Ishii T."/>
            <person name="Terai G."/>
            <person name="Umemura M."/>
            <person name="Machida M."/>
            <person name="Asai K."/>
        </authorList>
    </citation>
    <scope>NUCLEOTIDE SEQUENCE [LARGE SCALE GENOMIC DNA]</scope>
    <source>
        <strain evidence="6">IPU010</strain>
    </source>
</reference>
<dbReference type="HOGENOM" id="CLU_017007_0_0_1"/>
<name>A0A063BRR5_USTVR</name>
<sequence>MPYVAAPGAAASTAPRDDAATASREAAASDAAARLEMPGGPARSLNQFVTTASSRGDDDMRGSDSWKLHSDDASSSASSRATTPEPHSPPRSRPSLSTSTADIRRSQATRTPAIPIPGAVPPPPIPHPPPAQHIYRAARLRHILESPSLGGANRRYVPNARRQPLSQTFPSTDRFSKHPAGSSIASRGTSLQLLSPDQKLSTNLSTISLPTLHKTKTPAIPHRQIPRGHVSPRGSFSGLPFGAESNGDGDVQKRGGEFLGTKQHHILSSHPSSWAEVSAKSCNSESNSEEDLIAYRNARQFPPQLPADISSHMSTRRSRSSATNRITNWVSRYERSYGPARRRVSEAAASVSSQGPESETTYSQTSTDSSHAEVEQLWQRLKMKRSKLQNIRSDMARIRQELRSLRLEKDEADNAFVTVIRPLLVGQRSEAFSSSLKLLDARMAYMLDRRQDYHFSEASYERLERELDEEEKELNGLETRFFSLLSAGQDGQDGPLPAPTPKPATDTMHGVENGTPYELLGISGDKPSEDIHPLYAEFSAAVGDLENAKDDYNDLLFVRSQYEDEKELRASTGLGMTPDAVAFFAEFPSDEARMKTAVATLEGKVQKLQQLCQEKKAMKKHMSIQMAYTLNPSVAYEDLDLGSTAEILEKHHSVAHPRYSELLSQPNHVLAKPMPMTAEQALRAATRLPVDDPSKSEKQRLAAKEYTIETLIKGYDSDSKANLVNRWLLHQLRLSSLNILLLQSLFGSSRGLNIRDYWRWQCDVMYYWWRDSTAEQGEADNPAVSTTDLSELSGRQHTPQPSRAASDGDGRANRKAVRCFKSSEMLRVL</sequence>
<evidence type="ECO:0000256" key="1">
    <source>
        <dbReference type="SAM" id="Coils"/>
    </source>
</evidence>
<feature type="compositionally biased region" description="Polar residues" evidence="2">
    <location>
        <begin position="783"/>
        <end position="803"/>
    </location>
</feature>
<feature type="region of interest" description="Disordered" evidence="2">
    <location>
        <begin position="164"/>
        <end position="184"/>
    </location>
</feature>
<reference evidence="3" key="1">
    <citation type="journal article" date="2016" name="Genome Announc.">
        <title>Genome Sequence of Ustilaginoidea virens IPU010, a Rice Pathogenic Fungus Causing False Smut.</title>
        <authorList>
            <person name="Kumagai T."/>
            <person name="Ishii T."/>
            <person name="Terai G."/>
            <person name="Umemura M."/>
            <person name="Machida M."/>
            <person name="Asai K."/>
        </authorList>
    </citation>
    <scope>NUCLEOTIDE SEQUENCE [LARGE SCALE GENOMIC DNA]</scope>
    <source>
        <strain evidence="3">IPU010</strain>
    </source>
</reference>
<reference evidence="4" key="3">
    <citation type="submission" date="2020-03" db="EMBL/GenBank/DDBJ databases">
        <title>A mixture of massive structural variations and highly conserved coding sequences in Ustilaginoidea virens genome.</title>
        <authorList>
            <person name="Zhang K."/>
            <person name="Zhao Z."/>
            <person name="Zhang Z."/>
            <person name="Li Y."/>
            <person name="Hsiang T."/>
            <person name="Sun W."/>
        </authorList>
    </citation>
    <scope>NUCLEOTIDE SEQUENCE</scope>
    <source>
        <strain evidence="4">UV-8b</strain>
    </source>
</reference>
<dbReference type="Proteomes" id="UP000027002">
    <property type="component" value="Chromosome 4"/>
</dbReference>
<dbReference type="GeneID" id="66066738"/>
<feature type="region of interest" description="Disordered" evidence="2">
    <location>
        <begin position="304"/>
        <end position="323"/>
    </location>
</feature>
<dbReference type="OrthoDB" id="3553547at2759"/>
<feature type="coiled-coil region" evidence="1">
    <location>
        <begin position="381"/>
        <end position="415"/>
    </location>
</feature>
<evidence type="ECO:0000256" key="2">
    <source>
        <dbReference type="SAM" id="MobiDB-lite"/>
    </source>
</evidence>
<evidence type="ECO:0000313" key="5">
    <source>
        <dbReference type="Proteomes" id="UP000027002"/>
    </source>
</evidence>
<feature type="compositionally biased region" description="Low complexity" evidence="2">
    <location>
        <begin position="1"/>
        <end position="34"/>
    </location>
</feature>
<dbReference type="EMBL" id="BBTG02000039">
    <property type="protein sequence ID" value="GAO19956.1"/>
    <property type="molecule type" value="Genomic_DNA"/>
</dbReference>
<organism evidence="3 6">
    <name type="scientific">Ustilaginoidea virens</name>
    <name type="common">Rice false smut fungus</name>
    <name type="synonym">Villosiclava virens</name>
    <dbReference type="NCBI Taxonomy" id="1159556"/>
    <lineage>
        <taxon>Eukaryota</taxon>
        <taxon>Fungi</taxon>
        <taxon>Dikarya</taxon>
        <taxon>Ascomycota</taxon>
        <taxon>Pezizomycotina</taxon>
        <taxon>Sordariomycetes</taxon>
        <taxon>Hypocreomycetidae</taxon>
        <taxon>Hypocreales</taxon>
        <taxon>Clavicipitaceae</taxon>
        <taxon>Ustilaginoidea</taxon>
    </lineage>
</organism>
<feature type="region of interest" description="Disordered" evidence="2">
    <location>
        <begin position="344"/>
        <end position="370"/>
    </location>
</feature>
<feature type="region of interest" description="Disordered" evidence="2">
    <location>
        <begin position="1"/>
        <end position="104"/>
    </location>
</feature>
<feature type="compositionally biased region" description="Low complexity" evidence="2">
    <location>
        <begin position="73"/>
        <end position="85"/>
    </location>
</feature>
<keyword evidence="5" id="KW-1185">Reference proteome</keyword>
<feature type="compositionally biased region" description="Polar residues" evidence="2">
    <location>
        <begin position="164"/>
        <end position="173"/>
    </location>
</feature>
<gene>
    <name evidence="4" type="ORF">UV8b_05961</name>
    <name evidence="3" type="ORF">UVI_02051820</name>
</gene>
<dbReference type="KEGG" id="uvi:66066738"/>
<dbReference type="EMBL" id="CP072756">
    <property type="protein sequence ID" value="QUC21718.1"/>
    <property type="molecule type" value="Genomic_DNA"/>
</dbReference>
<evidence type="ECO:0000313" key="6">
    <source>
        <dbReference type="Proteomes" id="UP000054053"/>
    </source>
</evidence>
<evidence type="ECO:0000313" key="3">
    <source>
        <dbReference type="EMBL" id="GAO19956.1"/>
    </source>
</evidence>
<dbReference type="AlphaFoldDB" id="A0A063BRR5"/>
<evidence type="ECO:0000313" key="4">
    <source>
        <dbReference type="EMBL" id="QUC21718.1"/>
    </source>
</evidence>
<feature type="compositionally biased region" description="Basic and acidic residues" evidence="2">
    <location>
        <begin position="55"/>
        <end position="72"/>
    </location>
</feature>
<keyword evidence="1" id="KW-0175">Coiled coil</keyword>